<dbReference type="PANTHER" id="PTHR43540">
    <property type="entry name" value="PEROXYUREIDOACRYLATE/UREIDOACRYLATE AMIDOHYDROLASE-RELATED"/>
    <property type="match status" value="1"/>
</dbReference>
<protein>
    <submittedName>
        <fullName evidence="4">Cysteine hydrolase family protein</fullName>
    </submittedName>
</protein>
<dbReference type="InterPro" id="IPR050272">
    <property type="entry name" value="Isochorismatase-like_hydrls"/>
</dbReference>
<reference evidence="4" key="2">
    <citation type="journal article" date="2023" name="IMA Fungus">
        <title>Comparative genomic study of the Penicillium genus elucidates a diverse pangenome and 15 lateral gene transfer events.</title>
        <authorList>
            <person name="Petersen C."/>
            <person name="Sorensen T."/>
            <person name="Nielsen M.R."/>
            <person name="Sondergaard T.E."/>
            <person name="Sorensen J.L."/>
            <person name="Fitzpatrick D.A."/>
            <person name="Frisvad J.C."/>
            <person name="Nielsen K.L."/>
        </authorList>
    </citation>
    <scope>NUCLEOTIDE SEQUENCE</scope>
    <source>
        <strain evidence="4">IBT 29864</strain>
    </source>
</reference>
<proteinExistence type="inferred from homology"/>
<accession>A0A9W9SMM2</accession>
<dbReference type="Proteomes" id="UP001147782">
    <property type="component" value="Unassembled WGS sequence"/>
</dbReference>
<dbReference type="Gene3D" id="3.40.50.850">
    <property type="entry name" value="Isochorismatase-like"/>
    <property type="match status" value="1"/>
</dbReference>
<organism evidence="4 5">
    <name type="scientific">Penicillium cataractarum</name>
    <dbReference type="NCBI Taxonomy" id="2100454"/>
    <lineage>
        <taxon>Eukaryota</taxon>
        <taxon>Fungi</taxon>
        <taxon>Dikarya</taxon>
        <taxon>Ascomycota</taxon>
        <taxon>Pezizomycotina</taxon>
        <taxon>Eurotiomycetes</taxon>
        <taxon>Eurotiomycetidae</taxon>
        <taxon>Eurotiales</taxon>
        <taxon>Aspergillaceae</taxon>
        <taxon>Penicillium</taxon>
    </lineage>
</organism>
<keyword evidence="2 4" id="KW-0378">Hydrolase</keyword>
<comment type="caution">
    <text evidence="4">The sequence shown here is derived from an EMBL/GenBank/DDBJ whole genome shotgun (WGS) entry which is preliminary data.</text>
</comment>
<dbReference type="GO" id="GO:0016787">
    <property type="term" value="F:hydrolase activity"/>
    <property type="evidence" value="ECO:0007669"/>
    <property type="project" value="UniProtKB-KW"/>
</dbReference>
<gene>
    <name evidence="4" type="ORF">N7496_003729</name>
</gene>
<evidence type="ECO:0000256" key="1">
    <source>
        <dbReference type="ARBA" id="ARBA00006336"/>
    </source>
</evidence>
<evidence type="ECO:0000256" key="2">
    <source>
        <dbReference type="ARBA" id="ARBA00022801"/>
    </source>
</evidence>
<dbReference type="InterPro" id="IPR000868">
    <property type="entry name" value="Isochorismatase-like_dom"/>
</dbReference>
<dbReference type="PANTHER" id="PTHR43540:SF1">
    <property type="entry name" value="ISOCHORISMATASE HYDROLASE"/>
    <property type="match status" value="1"/>
</dbReference>
<evidence type="ECO:0000313" key="5">
    <source>
        <dbReference type="Proteomes" id="UP001147782"/>
    </source>
</evidence>
<evidence type="ECO:0000259" key="3">
    <source>
        <dbReference type="Pfam" id="PF00857"/>
    </source>
</evidence>
<sequence>MSSPEAPMSFGKRYAILNLDWMTVLLAACEGTSQGTRLVDNLSKWHEAIHQMNERPLTVYTTLAFNRGQPELEAGKPFARLIESFGTFEVGTPSAEIDKRFQLDEKDVVLRKTRWCATTGNNLEQILKAQGIDTVIISGLTLSGVVMSTVYRLFDLDYNIFVIADNVLEIPLDHNTVFSKVMLEDLLPKMNLKVISLEQALQALNEA</sequence>
<dbReference type="AlphaFoldDB" id="A0A9W9SMM2"/>
<dbReference type="EMBL" id="JAPZBS010000002">
    <property type="protein sequence ID" value="KAJ5381301.1"/>
    <property type="molecule type" value="Genomic_DNA"/>
</dbReference>
<dbReference type="RefSeq" id="XP_056558872.1">
    <property type="nucleotide sequence ID" value="XM_056696660.1"/>
</dbReference>
<dbReference type="OrthoDB" id="1739143at2759"/>
<dbReference type="InterPro" id="IPR036380">
    <property type="entry name" value="Isochorismatase-like_sf"/>
</dbReference>
<evidence type="ECO:0000313" key="4">
    <source>
        <dbReference type="EMBL" id="KAJ5381301.1"/>
    </source>
</evidence>
<keyword evidence="5" id="KW-1185">Reference proteome</keyword>
<dbReference type="Pfam" id="PF00857">
    <property type="entry name" value="Isochorismatase"/>
    <property type="match status" value="1"/>
</dbReference>
<comment type="similarity">
    <text evidence="1">Belongs to the isochorismatase family.</text>
</comment>
<reference evidence="4" key="1">
    <citation type="submission" date="2022-11" db="EMBL/GenBank/DDBJ databases">
        <authorList>
            <person name="Petersen C."/>
        </authorList>
    </citation>
    <scope>NUCLEOTIDE SEQUENCE</scope>
    <source>
        <strain evidence="4">IBT 29864</strain>
    </source>
</reference>
<feature type="domain" description="Isochorismatase-like" evidence="3">
    <location>
        <begin position="15"/>
        <end position="177"/>
    </location>
</feature>
<dbReference type="SUPFAM" id="SSF52499">
    <property type="entry name" value="Isochorismatase-like hydrolases"/>
    <property type="match status" value="1"/>
</dbReference>
<name>A0A9W9SMM2_9EURO</name>
<dbReference type="GeneID" id="81435837"/>